<dbReference type="OrthoDB" id="500003at2"/>
<dbReference type="RefSeq" id="WP_128635852.1">
    <property type="nucleotide sequence ID" value="NZ_RRCN01000002.1"/>
</dbReference>
<dbReference type="InterPro" id="IPR011600">
    <property type="entry name" value="Pept_C14_caspase"/>
</dbReference>
<dbReference type="SUPFAM" id="SSF52129">
    <property type="entry name" value="Caspase-like"/>
    <property type="match status" value="1"/>
</dbReference>
<dbReference type="AlphaFoldDB" id="A0A3P3T9U0"/>
<evidence type="ECO:0000313" key="2">
    <source>
        <dbReference type="EMBL" id="RRJ54767.1"/>
    </source>
</evidence>
<dbReference type="GO" id="GO:0006508">
    <property type="term" value="P:proteolysis"/>
    <property type="evidence" value="ECO:0007669"/>
    <property type="project" value="InterPro"/>
</dbReference>
<evidence type="ECO:0000259" key="1">
    <source>
        <dbReference type="Pfam" id="PF00656"/>
    </source>
</evidence>
<protein>
    <submittedName>
        <fullName evidence="2">Caspase family protein</fullName>
    </submittedName>
</protein>
<dbReference type="Gene3D" id="3.40.50.1460">
    <property type="match status" value="1"/>
</dbReference>
<evidence type="ECO:0000313" key="3">
    <source>
        <dbReference type="Proteomes" id="UP000267017"/>
    </source>
</evidence>
<reference evidence="2 3" key="1">
    <citation type="submission" date="2018-11" db="EMBL/GenBank/DDBJ databases">
        <title>Genome sequencing of Paenibacillus sp. KCOM 3021 (= ChDC PVNT-B20).</title>
        <authorList>
            <person name="Kook J.-K."/>
            <person name="Park S.-N."/>
            <person name="Lim Y.K."/>
        </authorList>
    </citation>
    <scope>NUCLEOTIDE SEQUENCE [LARGE SCALE GENOMIC DNA]</scope>
    <source>
        <strain evidence="2 3">KCOM 3021</strain>
    </source>
</reference>
<organism evidence="2 3">
    <name type="scientific">Paenibacillus oralis</name>
    <dbReference type="NCBI Taxonomy" id="2490856"/>
    <lineage>
        <taxon>Bacteria</taxon>
        <taxon>Bacillati</taxon>
        <taxon>Bacillota</taxon>
        <taxon>Bacilli</taxon>
        <taxon>Bacillales</taxon>
        <taxon>Paenibacillaceae</taxon>
        <taxon>Paenibacillus</taxon>
    </lineage>
</organism>
<gene>
    <name evidence="2" type="ORF">EHV15_34820</name>
</gene>
<dbReference type="GO" id="GO:0004197">
    <property type="term" value="F:cysteine-type endopeptidase activity"/>
    <property type="evidence" value="ECO:0007669"/>
    <property type="project" value="InterPro"/>
</dbReference>
<keyword evidence="3" id="KW-1185">Reference proteome</keyword>
<feature type="domain" description="Peptidase C14 caspase" evidence="1">
    <location>
        <begin position="10"/>
        <end position="250"/>
    </location>
</feature>
<dbReference type="InterPro" id="IPR029030">
    <property type="entry name" value="Caspase-like_dom_sf"/>
</dbReference>
<dbReference type="Pfam" id="PF00656">
    <property type="entry name" value="Peptidase_C14"/>
    <property type="match status" value="1"/>
</dbReference>
<dbReference type="Proteomes" id="UP000267017">
    <property type="component" value="Unassembled WGS sequence"/>
</dbReference>
<dbReference type="EMBL" id="RRCN01000002">
    <property type="protein sequence ID" value="RRJ54767.1"/>
    <property type="molecule type" value="Genomic_DNA"/>
</dbReference>
<accession>A0A3P3T9U0</accession>
<sequence>MQVEFPENTYAFIAAVENYQFDIKNVDFAACDAHAFKSWLMDNAGVPEENIKLWVNRDVTKSLFENELPYEIRRLGDNDRFIFYYAGHGLFDEGHNKITTSDTHPSNLRGTSVSLLDVLINPLRQSRCNKSILFIDSCSSFLRDINIGRDIVSEMRNDEFIDFIRSSNYRAMFLSCSRGEKSYGNQTLQHGIWTYHLLEALKGNAPEALERGQFITNASLQNYLRQAVPRFIRERTQIKGTQTPWSEVSSNNTFVIHEIPLTEEDTFSPPLAGLRLDTDEMYFRRQDNQPISRLPGFNKKRGHFIPDRLSPKVDMFISELMDQTIQNEIQSIYDNCKEALKLRRRDITRGERNIDTVYFRFSIDTKQDPDDPENALTTRKLVLNMPQSSLPEGWEDVFPVTPNEIVMPISGELDYDELVKKFEDAEEEIGGRLDEDERTGIIEYTLSDGGRIIISTVDSELIIKPRVSSNLRDMLLSAGQSFQQLADSTLYLE</sequence>
<name>A0A3P3T9U0_9BACL</name>
<proteinExistence type="predicted"/>
<comment type="caution">
    <text evidence="2">The sequence shown here is derived from an EMBL/GenBank/DDBJ whole genome shotgun (WGS) entry which is preliminary data.</text>
</comment>